<dbReference type="InterPro" id="IPR041698">
    <property type="entry name" value="Methyltransf_25"/>
</dbReference>
<dbReference type="CDD" id="cd02440">
    <property type="entry name" value="AdoMet_MTases"/>
    <property type="match status" value="1"/>
</dbReference>
<reference evidence="2" key="1">
    <citation type="submission" date="2020-05" db="EMBL/GenBank/DDBJ databases">
        <authorList>
            <person name="Chiriac C."/>
            <person name="Salcher M."/>
            <person name="Ghai R."/>
            <person name="Kavagutti S V."/>
        </authorList>
    </citation>
    <scope>NUCLEOTIDE SEQUENCE</scope>
</reference>
<dbReference type="Pfam" id="PF13649">
    <property type="entry name" value="Methyltransf_25"/>
    <property type="match status" value="1"/>
</dbReference>
<dbReference type="Gene3D" id="3.40.50.150">
    <property type="entry name" value="Vaccinia Virus protein VP39"/>
    <property type="match status" value="1"/>
</dbReference>
<dbReference type="AlphaFoldDB" id="A0A6J7I0V4"/>
<name>A0A6J7I0V4_9ZZZZ</name>
<evidence type="ECO:0000313" key="2">
    <source>
        <dbReference type="EMBL" id="CAB4924352.1"/>
    </source>
</evidence>
<evidence type="ECO:0000259" key="1">
    <source>
        <dbReference type="Pfam" id="PF13649"/>
    </source>
</evidence>
<gene>
    <name evidence="2" type="ORF">UFOPK3674_00750</name>
</gene>
<dbReference type="SUPFAM" id="SSF53335">
    <property type="entry name" value="S-adenosyl-L-methionine-dependent methyltransferases"/>
    <property type="match status" value="1"/>
</dbReference>
<accession>A0A6J7I0V4</accession>
<dbReference type="EMBL" id="CAFBMX010000003">
    <property type="protein sequence ID" value="CAB4924352.1"/>
    <property type="molecule type" value="Genomic_DNA"/>
</dbReference>
<proteinExistence type="predicted"/>
<protein>
    <submittedName>
        <fullName evidence="2">Unannotated protein</fullName>
    </submittedName>
</protein>
<sequence>MSAQEQVIWHDLECGAYDADLPLWLSLAAEHGGPVLDVGAGTGRVSLVLAHAGHPVIALDRDARLLTALEARRGGLPVTTVTADAAQFDLGHTVPLIIVPMQTVQLLGGAEGRAAFLASARRHLTPDGVLAVTVIEDLAPASFEDGAWAPLPDVREVGGTVYASRAVRMDAAPGGTAITWLREVVPPDEARSDHRFRLVLDSLRADTLTAEGVAAGLTAAPLRRVDPTDEYVGSTVVILHG</sequence>
<organism evidence="2">
    <name type="scientific">freshwater metagenome</name>
    <dbReference type="NCBI Taxonomy" id="449393"/>
    <lineage>
        <taxon>unclassified sequences</taxon>
        <taxon>metagenomes</taxon>
        <taxon>ecological metagenomes</taxon>
    </lineage>
</organism>
<feature type="domain" description="Methyltransferase" evidence="1">
    <location>
        <begin position="35"/>
        <end position="128"/>
    </location>
</feature>
<dbReference type="InterPro" id="IPR029063">
    <property type="entry name" value="SAM-dependent_MTases_sf"/>
</dbReference>